<evidence type="ECO:0000256" key="2">
    <source>
        <dbReference type="ARBA" id="ARBA00012553"/>
    </source>
</evidence>
<reference evidence="8 9" key="1">
    <citation type="submission" date="2020-03" db="EMBL/GenBank/DDBJ databases">
        <authorList>
            <person name="Picone N."/>
        </authorList>
    </citation>
    <scope>NUCLEOTIDE SEQUENCE [LARGE SCALE GENOMIC DNA]</scope>
    <source>
        <strain evidence="8">NSCAC1</strain>
    </source>
</reference>
<dbReference type="EC" id="4.2.3.153" evidence="2"/>
<evidence type="ECO:0000256" key="6">
    <source>
        <dbReference type="ARBA" id="ARBA00047628"/>
    </source>
</evidence>
<evidence type="ECO:0000256" key="7">
    <source>
        <dbReference type="PIRSR" id="PIRSR015957-1"/>
    </source>
</evidence>
<gene>
    <name evidence="8" type="ORF">NSCAC_0003</name>
</gene>
<proteinExistence type="predicted"/>
<feature type="active site" description="Proton acceptor" evidence="7">
    <location>
        <position position="90"/>
    </location>
</feature>
<dbReference type="KEGG" id="ntg:NSCAC_0003"/>
<keyword evidence="9" id="KW-1185">Reference proteome</keyword>
<evidence type="ECO:0000256" key="5">
    <source>
        <dbReference type="ARBA" id="ARBA00032523"/>
    </source>
</evidence>
<dbReference type="AlphaFoldDB" id="A0A7G1Q6W8"/>
<dbReference type="Proteomes" id="UP000516072">
    <property type="component" value="Chromosome"/>
</dbReference>
<evidence type="ECO:0000256" key="3">
    <source>
        <dbReference type="ARBA" id="ARBA00023239"/>
    </source>
</evidence>
<feature type="active site" description="Schiff-base intermediate with substrate" evidence="7">
    <location>
        <position position="30"/>
    </location>
</feature>
<evidence type="ECO:0000313" key="8">
    <source>
        <dbReference type="EMBL" id="CAB1274102.1"/>
    </source>
</evidence>
<dbReference type="InterPro" id="IPR007565">
    <property type="entry name" value="4HFCP_synth"/>
</dbReference>
<evidence type="ECO:0000256" key="4">
    <source>
        <dbReference type="ARBA" id="ARBA00023270"/>
    </source>
</evidence>
<evidence type="ECO:0000313" key="9">
    <source>
        <dbReference type="Proteomes" id="UP000516072"/>
    </source>
</evidence>
<keyword evidence="3" id="KW-0456">Lyase</keyword>
<comment type="catalytic activity">
    <reaction evidence="6">
        <text>2 D-glyceraldehyde 3-phosphate = 4-(hydroxymethyl)-2-furancarboxaldehyde phosphate + phosphate + 2 H2O</text>
        <dbReference type="Rhea" id="RHEA:43536"/>
        <dbReference type="ChEBI" id="CHEBI:15377"/>
        <dbReference type="ChEBI" id="CHEBI:43474"/>
        <dbReference type="ChEBI" id="CHEBI:59776"/>
        <dbReference type="ChEBI" id="CHEBI:83407"/>
        <dbReference type="EC" id="4.2.3.153"/>
    </reaction>
</comment>
<comment type="function">
    <text evidence="1">Catalyzes the formation of 4-(hydroxymethyl)-2-furancarboxaldehyde phosphate (4-HFC-P) from two molecules of glyceraldehyde-3-P (GA-3-P).</text>
</comment>
<dbReference type="RefSeq" id="WP_197744418.1">
    <property type="nucleotide sequence ID" value="NZ_LR778175.1"/>
</dbReference>
<sequence>MNGWLASVSNLDEVKQLLNDSLIPDILDLKESEPDKDIFGVLPIKVIQQTVRLMHKHCQISATIGNISIDFSQICNIAREVVATKVDYLKIGLLLNNITPSAFQSLQLLASQNTSLIGVLFADNLFSFSWIPTLKKNGFKGVMLDTLSKNRSGLLSYLSLKQIKYFIDVSHSNGLIVGLAGSLRIEDIPSLLPLQADYLGFRGALCTNQDRKESLNLIAARSIKEKLNS</sequence>
<evidence type="ECO:0000256" key="1">
    <source>
        <dbReference type="ARBA" id="ARBA00003810"/>
    </source>
</evidence>
<protein>
    <recommendedName>
        <fullName evidence="2">(5-formylfuran-3-yl)methyl phosphate synthase</fullName>
        <ecNumber evidence="2">4.2.3.153</ecNumber>
    </recommendedName>
    <alternativeName>
        <fullName evidence="5">4-(hydroxymethyl)-2-furancarboxaldehyde-phosphate synthase</fullName>
    </alternativeName>
</protein>
<accession>A0A7G1Q6W8</accession>
<dbReference type="Pfam" id="PF04476">
    <property type="entry name" value="4HFCP_synth"/>
    <property type="match status" value="1"/>
</dbReference>
<organism evidence="8 9">
    <name type="scientific">Candidatus Nitrosacidococcus tergens</name>
    <dbReference type="NCBI Taxonomy" id="553981"/>
    <lineage>
        <taxon>Bacteria</taxon>
        <taxon>Pseudomonadati</taxon>
        <taxon>Pseudomonadota</taxon>
        <taxon>Gammaproteobacteria</taxon>
        <taxon>Chromatiales</taxon>
        <taxon>Chromatiaceae</taxon>
        <taxon>Candidatus Nitrosacidococcus</taxon>
    </lineage>
</organism>
<dbReference type="GO" id="GO:0016829">
    <property type="term" value="F:lyase activity"/>
    <property type="evidence" value="ECO:0007669"/>
    <property type="project" value="UniProtKB-KW"/>
</dbReference>
<dbReference type="PIRSF" id="PIRSF015957">
    <property type="entry name" value="UCP015957"/>
    <property type="match status" value="1"/>
</dbReference>
<dbReference type="EMBL" id="LR778175">
    <property type="protein sequence ID" value="CAB1274102.1"/>
    <property type="molecule type" value="Genomic_DNA"/>
</dbReference>
<keyword evidence="4" id="KW-0704">Schiff base</keyword>
<name>A0A7G1Q6W8_9GAMM</name>